<feature type="region of interest" description="Disordered" evidence="10">
    <location>
        <begin position="271"/>
        <end position="301"/>
    </location>
</feature>
<dbReference type="PANTHER" id="PTHR45667">
    <property type="entry name" value="S-ADENOSYLMETHIONINE MITOCHONDRIAL CARRIER PROTEIN"/>
    <property type="match status" value="1"/>
</dbReference>
<feature type="compositionally biased region" description="Basic and acidic residues" evidence="10">
    <location>
        <begin position="9"/>
        <end position="22"/>
    </location>
</feature>
<proteinExistence type="inferred from homology"/>
<reference evidence="11" key="1">
    <citation type="journal article" date="2013" name="Ann. Bot.">
        <title>The repetitive component of the A genome of peanut (Arachis hypogaea) and its role in remodelling intergenic sequence space since its evolutionary divergence from the B genome.</title>
        <authorList>
            <person name="Bertioli D.J."/>
            <person name="Vidigal B."/>
            <person name="Nielen S."/>
            <person name="Ratnaparkhe M.B."/>
            <person name="Lee T.H."/>
            <person name="Leal-Bertioli S.C."/>
            <person name="Kim C."/>
            <person name="Guimaraes P.M."/>
            <person name="Seijo G."/>
            <person name="Schwarzacher T."/>
            <person name="Paterson A.H."/>
            <person name="Heslop-Harrison P."/>
            <person name="Araujo A.C."/>
        </authorList>
    </citation>
    <scope>NUCLEOTIDE SEQUENCE</scope>
</reference>
<feature type="repeat" description="Solcar" evidence="8">
    <location>
        <begin position="465"/>
        <end position="549"/>
    </location>
</feature>
<dbReference type="PROSITE" id="PS50920">
    <property type="entry name" value="SOLCAR"/>
    <property type="match status" value="2"/>
</dbReference>
<dbReference type="EMBL" id="HF937575">
    <property type="protein sequence ID" value="CCW28840.1"/>
    <property type="molecule type" value="Genomic_DNA"/>
</dbReference>
<dbReference type="Pfam" id="PF00153">
    <property type="entry name" value="Mito_carr"/>
    <property type="match status" value="2"/>
</dbReference>
<gene>
    <name evidence="11" type="ORF">ARAX_AIPA147A20-003</name>
</gene>
<organism evidence="11">
    <name type="scientific">Arachis ipaensis</name>
    <name type="common">Wild peanut</name>
    <dbReference type="NCBI Taxonomy" id="130454"/>
    <lineage>
        <taxon>Eukaryota</taxon>
        <taxon>Viridiplantae</taxon>
        <taxon>Streptophyta</taxon>
        <taxon>Embryophyta</taxon>
        <taxon>Tracheophyta</taxon>
        <taxon>Spermatophyta</taxon>
        <taxon>Magnoliopsida</taxon>
        <taxon>eudicotyledons</taxon>
        <taxon>Gunneridae</taxon>
        <taxon>Pentapetalae</taxon>
        <taxon>rosids</taxon>
        <taxon>fabids</taxon>
        <taxon>Fabales</taxon>
        <taxon>Fabaceae</taxon>
        <taxon>Papilionoideae</taxon>
        <taxon>50 kb inversion clade</taxon>
        <taxon>dalbergioids sensu lato</taxon>
        <taxon>Dalbergieae</taxon>
        <taxon>Pterocarpus clade</taxon>
        <taxon>Arachis</taxon>
    </lineage>
</organism>
<comment type="similarity">
    <text evidence="2 9">Belongs to the mitochondrial carrier (TC 2.A.29) family.</text>
</comment>
<feature type="repeat" description="Solcar" evidence="8">
    <location>
        <begin position="380"/>
        <end position="456"/>
    </location>
</feature>
<reference evidence="11" key="2">
    <citation type="submission" date="2013-04" db="EMBL/GenBank/DDBJ databases">
        <authorList>
            <person name="Bertioli D."/>
        </authorList>
    </citation>
    <scope>NUCLEOTIDE SEQUENCE</scope>
</reference>
<dbReference type="GO" id="GO:0016020">
    <property type="term" value="C:membrane"/>
    <property type="evidence" value="ECO:0007669"/>
    <property type="project" value="UniProtKB-SubCell"/>
</dbReference>
<evidence type="ECO:0000256" key="2">
    <source>
        <dbReference type="ARBA" id="ARBA00006375"/>
    </source>
</evidence>
<feature type="compositionally biased region" description="Basic and acidic residues" evidence="10">
    <location>
        <begin position="282"/>
        <end position="300"/>
    </location>
</feature>
<evidence type="ECO:0000256" key="6">
    <source>
        <dbReference type="ARBA" id="ARBA00022989"/>
    </source>
</evidence>
<dbReference type="AlphaFoldDB" id="N1NFZ4"/>
<evidence type="ECO:0000256" key="4">
    <source>
        <dbReference type="ARBA" id="ARBA00022692"/>
    </source>
</evidence>
<evidence type="ECO:0000256" key="7">
    <source>
        <dbReference type="ARBA" id="ARBA00023136"/>
    </source>
</evidence>
<keyword evidence="5" id="KW-0677">Repeat</keyword>
<dbReference type="Gene3D" id="1.50.40.10">
    <property type="entry name" value="Mitochondrial carrier domain"/>
    <property type="match status" value="1"/>
</dbReference>
<keyword evidence="6" id="KW-1133">Transmembrane helix</keyword>
<feature type="region of interest" description="Disordered" evidence="10">
    <location>
        <begin position="1"/>
        <end position="53"/>
    </location>
</feature>
<evidence type="ECO:0000313" key="11">
    <source>
        <dbReference type="EMBL" id="CCW28840.1"/>
    </source>
</evidence>
<evidence type="ECO:0000256" key="8">
    <source>
        <dbReference type="PROSITE-ProRule" id="PRU00282"/>
    </source>
</evidence>
<evidence type="ECO:0000256" key="9">
    <source>
        <dbReference type="RuleBase" id="RU000488"/>
    </source>
</evidence>
<evidence type="ECO:0000256" key="3">
    <source>
        <dbReference type="ARBA" id="ARBA00022448"/>
    </source>
</evidence>
<dbReference type="SUPFAM" id="SSF103506">
    <property type="entry name" value="Mitochondrial carrier"/>
    <property type="match status" value="1"/>
</dbReference>
<evidence type="ECO:0000256" key="10">
    <source>
        <dbReference type="SAM" id="MobiDB-lite"/>
    </source>
</evidence>
<dbReference type="InterPro" id="IPR023395">
    <property type="entry name" value="MCP_dom_sf"/>
</dbReference>
<keyword evidence="7 8" id="KW-0472">Membrane</keyword>
<name>N1NFZ4_ARAIP</name>
<evidence type="ECO:0000256" key="5">
    <source>
        <dbReference type="ARBA" id="ARBA00022737"/>
    </source>
</evidence>
<keyword evidence="4 8" id="KW-0812">Transmembrane</keyword>
<evidence type="ECO:0000256" key="1">
    <source>
        <dbReference type="ARBA" id="ARBA00004141"/>
    </source>
</evidence>
<protein>
    <submittedName>
        <fullName evidence="11">Putative mitochondrial carrier protein</fullName>
    </submittedName>
</protein>
<accession>N1NFZ4</accession>
<comment type="subcellular location">
    <subcellularLocation>
        <location evidence="1">Membrane</location>
        <topology evidence="1">Multi-pass membrane protein</topology>
    </subcellularLocation>
</comment>
<keyword evidence="3 9" id="KW-0813">Transport</keyword>
<sequence length="567" mass="62298">MVKKKQRRDRTAQEAAREEAVNRRCAGGGGERKSDGEQKQMANANRTQPEKRSRNEPLECFFNSISVVKVNIRKAAMDLECCWVKQLCKFQICDAKKKGFSMKVHVNEGEIWSTGLKEKEVVNGLIQALPFSFKSGVKRSKKMDGEDELCSCMQLAVLPEEKLNGSKSQFVRPTSEKGDWETEGKHVPLKCMMGFIDQLCQSLPHLDKVVHEDRIDFGQTSPRRPSSSRFSYKKAVAKWLRLDVNDFMRDFRFAKVGGVPSSVVGLSCKSRNEDGDGSATLENKEAEGKRSFKELDRDSNAHATSEDLVSISSETASIAAVPSPDEIPAGSVLRSAIAGGLSCAFSCALMHPVDTIKAIMPCELGYLKQASWYCYKVLQQNFLKSSTILGTVTRIPSEVLKQRLQAGLYDSLGEALVGTWRQDGLGGFFRGTGATLCREVPFYVAGMGLYDESKKAVQRLIQRELEPWEAVVVGAIAGGLAGVTTTPFDVIKTRMMTTQGQSVSTAVVALSILRQEGPLALYKGAVPRFFWIAPLGAINLAGYELARKALDSLSGKQMSQKKATGSE</sequence>
<dbReference type="InterPro" id="IPR018108">
    <property type="entry name" value="MCP_transmembrane"/>
</dbReference>